<keyword evidence="2" id="KW-1185">Reference proteome</keyword>
<dbReference type="EnsemblPlants" id="AVESA.00010b.r2.3DG0553340.1">
    <property type="protein sequence ID" value="AVESA.00010b.r2.3DG0553340.1.CDS"/>
    <property type="gene ID" value="AVESA.00010b.r2.3DG0553340"/>
</dbReference>
<organism evidence="1 2">
    <name type="scientific">Avena sativa</name>
    <name type="common">Oat</name>
    <dbReference type="NCBI Taxonomy" id="4498"/>
    <lineage>
        <taxon>Eukaryota</taxon>
        <taxon>Viridiplantae</taxon>
        <taxon>Streptophyta</taxon>
        <taxon>Embryophyta</taxon>
        <taxon>Tracheophyta</taxon>
        <taxon>Spermatophyta</taxon>
        <taxon>Magnoliopsida</taxon>
        <taxon>Liliopsida</taxon>
        <taxon>Poales</taxon>
        <taxon>Poaceae</taxon>
        <taxon>BOP clade</taxon>
        <taxon>Pooideae</taxon>
        <taxon>Poodae</taxon>
        <taxon>Poeae</taxon>
        <taxon>Poeae Chloroplast Group 1 (Aveneae type)</taxon>
        <taxon>Aveninae</taxon>
        <taxon>Avena</taxon>
    </lineage>
</organism>
<reference evidence="1" key="1">
    <citation type="submission" date="2021-05" db="EMBL/GenBank/DDBJ databases">
        <authorList>
            <person name="Scholz U."/>
            <person name="Mascher M."/>
            <person name="Fiebig A."/>
        </authorList>
    </citation>
    <scope>NUCLEOTIDE SEQUENCE [LARGE SCALE GENOMIC DNA]</scope>
</reference>
<sequence length="367" mass="39610">MDSRKKPYIIVAVIIQVIYTGMFVVSKAAFNQGMSTYVFIFYRQAAGSVLLLPLAILHQRKNARPAPSFALLLKLFVCALIGITFSLNLYHVSLKFTSATVAAATDNSLPAVTFFLALLLRMEAVHAKSPSGTAKLTGVALCVAGVLTVALYAGPSLSPLSHGHRHLAPPPGAPRTRAEGGAWMKWTFLMVVANSAWSLWIVLQAALLREYPDKLVVTAVQCVFSALQSFVVAVAAERDLSRWKLRLDVSLLAVAYSGLMVMGVAYYLQAWCVEMKGPVFLAAWTPMCFVLTTLCSSFLLGETVRFGSVLGGILLVGGLYGVLWGKSNEKGEQEDMDIGSMTPRGEMDTDKTDAVCVCVSVTSKTNP</sequence>
<accession>A0ACD5W4S4</accession>
<name>A0ACD5W4S4_AVESA</name>
<protein>
    <submittedName>
        <fullName evidence="1">Uncharacterized protein</fullName>
    </submittedName>
</protein>
<reference evidence="1" key="2">
    <citation type="submission" date="2025-09" db="UniProtKB">
        <authorList>
            <consortium name="EnsemblPlants"/>
        </authorList>
    </citation>
    <scope>IDENTIFICATION</scope>
</reference>
<dbReference type="Proteomes" id="UP001732700">
    <property type="component" value="Chromosome 3D"/>
</dbReference>
<evidence type="ECO:0000313" key="1">
    <source>
        <dbReference type="EnsemblPlants" id="AVESA.00010b.r2.3DG0553340.1.CDS"/>
    </source>
</evidence>
<proteinExistence type="predicted"/>
<evidence type="ECO:0000313" key="2">
    <source>
        <dbReference type="Proteomes" id="UP001732700"/>
    </source>
</evidence>